<accession>A0A4Z0HP16</accession>
<sequence length="142" mass="15058">MQSNKWEATVSEARDKVAEAICGTTSAGRLFPWAAQRESEREQWRRMADAAVAAHLVELGQGGYVVVALPEPDGPLGSVSGEPRGMAWRRDTNPGERGGIATVALQDCGDLLAHISCLRTADDARWAAAALLAAAEKAEASE</sequence>
<protein>
    <submittedName>
        <fullName evidence="1">Uncharacterized protein</fullName>
    </submittedName>
</protein>
<proteinExistence type="predicted"/>
<dbReference type="Proteomes" id="UP000297792">
    <property type="component" value="Unassembled WGS sequence"/>
</dbReference>
<reference evidence="1 2" key="1">
    <citation type="submission" date="2018-12" db="EMBL/GenBank/DDBJ databases">
        <title>Draft genome sequences of Mycolicibacterium peregrinum isolated from a pig with lymphadenitis and from soil on the same Japanese pig farm.</title>
        <authorList>
            <person name="Komatsu T."/>
            <person name="Ohya K."/>
            <person name="Sawai K."/>
            <person name="Odoi J.O."/>
            <person name="Otsu K."/>
            <person name="Ota A."/>
            <person name="Ito T."/>
            <person name="Kawai M."/>
            <person name="Maruyama F."/>
        </authorList>
    </citation>
    <scope>NUCLEOTIDE SEQUENCE [LARGE SCALE GENOMIC DNA]</scope>
    <source>
        <strain evidence="1 2">138</strain>
    </source>
</reference>
<keyword evidence="2" id="KW-1185">Reference proteome</keyword>
<dbReference type="EMBL" id="RWKA01000018">
    <property type="protein sequence ID" value="TGB37909.1"/>
    <property type="molecule type" value="Genomic_DNA"/>
</dbReference>
<dbReference type="AlphaFoldDB" id="A0A4Z0HP16"/>
<name>A0A4Z0HP16_MYCPR</name>
<organism evidence="1 2">
    <name type="scientific">Mycolicibacterium peregrinum</name>
    <name type="common">Mycobacterium peregrinum</name>
    <dbReference type="NCBI Taxonomy" id="43304"/>
    <lineage>
        <taxon>Bacteria</taxon>
        <taxon>Bacillati</taxon>
        <taxon>Actinomycetota</taxon>
        <taxon>Actinomycetes</taxon>
        <taxon>Mycobacteriales</taxon>
        <taxon>Mycobacteriaceae</taxon>
        <taxon>Mycolicibacterium</taxon>
    </lineage>
</organism>
<comment type="caution">
    <text evidence="1">The sequence shown here is derived from an EMBL/GenBank/DDBJ whole genome shotgun (WGS) entry which is preliminary data.</text>
</comment>
<evidence type="ECO:0000313" key="2">
    <source>
        <dbReference type="Proteomes" id="UP000297792"/>
    </source>
</evidence>
<evidence type="ECO:0000313" key="1">
    <source>
        <dbReference type="EMBL" id="TGB37909.1"/>
    </source>
</evidence>
<gene>
    <name evidence="1" type="ORF">EJD98_25505</name>
</gene>